<sequence>MQFVKRQGEAKVFALLEGLDSVPEDVEVYVVLEGSTLTHVARAQSDVMLCFIVPEDITIFPQAHTEKIAG</sequence>
<protein>
    <submittedName>
        <fullName evidence="1">Uncharacterized protein</fullName>
    </submittedName>
</protein>
<dbReference type="Proteomes" id="UP000646548">
    <property type="component" value="Unassembled WGS sequence"/>
</dbReference>
<accession>A0A834F9I4</accession>
<proteinExistence type="predicted"/>
<dbReference type="AlphaFoldDB" id="A0A834F9I4"/>
<name>A0A834F9I4_ORYME</name>
<comment type="caution">
    <text evidence="1">The sequence shown here is derived from an EMBL/GenBank/DDBJ whole genome shotgun (WGS) entry which is preliminary data.</text>
</comment>
<organism evidence="1 2">
    <name type="scientific">Oryzias melastigma</name>
    <name type="common">Marine medaka</name>
    <dbReference type="NCBI Taxonomy" id="30732"/>
    <lineage>
        <taxon>Eukaryota</taxon>
        <taxon>Metazoa</taxon>
        <taxon>Chordata</taxon>
        <taxon>Craniata</taxon>
        <taxon>Vertebrata</taxon>
        <taxon>Euteleostomi</taxon>
        <taxon>Actinopterygii</taxon>
        <taxon>Neopterygii</taxon>
        <taxon>Teleostei</taxon>
        <taxon>Neoteleostei</taxon>
        <taxon>Acanthomorphata</taxon>
        <taxon>Ovalentaria</taxon>
        <taxon>Atherinomorphae</taxon>
        <taxon>Beloniformes</taxon>
        <taxon>Adrianichthyidae</taxon>
        <taxon>Oryziinae</taxon>
        <taxon>Oryzias</taxon>
    </lineage>
</organism>
<reference evidence="1" key="1">
    <citation type="journal article" name="BMC Genomics">
        <title>Long-read sequencing and de novo genome assembly of marine medaka (Oryzias melastigma).</title>
        <authorList>
            <person name="Liang P."/>
            <person name="Saqib H.S.A."/>
            <person name="Ni X."/>
            <person name="Shen Y."/>
        </authorList>
    </citation>
    <scope>NUCLEOTIDE SEQUENCE</scope>
    <source>
        <strain evidence="1">Bigg-433</strain>
    </source>
</reference>
<evidence type="ECO:0000313" key="1">
    <source>
        <dbReference type="EMBL" id="KAF6730115.1"/>
    </source>
</evidence>
<evidence type="ECO:0000313" key="2">
    <source>
        <dbReference type="Proteomes" id="UP000646548"/>
    </source>
</evidence>
<gene>
    <name evidence="1" type="ORF">FQA47_012020</name>
</gene>
<dbReference type="EMBL" id="WKFB01000245">
    <property type="protein sequence ID" value="KAF6730115.1"/>
    <property type="molecule type" value="Genomic_DNA"/>
</dbReference>